<dbReference type="InterPro" id="IPR045466">
    <property type="entry name" value="DUF6498"/>
</dbReference>
<gene>
    <name evidence="2" type="ORF">B9H04_15370</name>
</gene>
<dbReference type="AlphaFoldDB" id="A0A1X4G9G3"/>
<accession>A0A1X4G9G3</accession>
<keyword evidence="1" id="KW-0472">Membrane</keyword>
<keyword evidence="1" id="KW-1133">Transmembrane helix</keyword>
<sequence>MGERSWTSVVDTTFRELGESSDFFLGLILNFGLIVGVVVFQWNLVEIALVYLIEVAIIQLFFFPIALFTPKPVDGRDGDMWDTDPTPRQLIGLFPPVYCRNIKFVWSKVVFNAVIVGVIIRSVASRYSLGSDLPASVGLAIAGIVLFQLSRVWRHFVAEQSYKQKSPTDPLAFVYAPLTELYLIFVYVLAPVTLVLAGIAFTIDSDLSSLPTLLVYLIPMGFIRAWIGSLDPQTDDFEVSFN</sequence>
<keyword evidence="1" id="KW-0812">Transmembrane</keyword>
<dbReference type="Proteomes" id="UP000193587">
    <property type="component" value="Unassembled WGS sequence"/>
</dbReference>
<organism evidence="2 3">
    <name type="scientific">Halorubrum ezzemoulense DSM 17463</name>
    <dbReference type="NCBI Taxonomy" id="1121945"/>
    <lineage>
        <taxon>Archaea</taxon>
        <taxon>Methanobacteriati</taxon>
        <taxon>Methanobacteriota</taxon>
        <taxon>Stenosarchaea group</taxon>
        <taxon>Halobacteria</taxon>
        <taxon>Halobacteriales</taxon>
        <taxon>Haloferacaceae</taxon>
        <taxon>Halorubrum</taxon>
    </lineage>
</organism>
<dbReference type="GeneID" id="301361513"/>
<proteinExistence type="predicted"/>
<evidence type="ECO:0000313" key="3">
    <source>
        <dbReference type="Proteomes" id="UP000193587"/>
    </source>
</evidence>
<feature type="transmembrane region" description="Helical" evidence="1">
    <location>
        <begin position="48"/>
        <end position="68"/>
    </location>
</feature>
<comment type="caution">
    <text evidence="2">The sequence shown here is derived from an EMBL/GenBank/DDBJ whole genome shotgun (WGS) entry which is preliminary data.</text>
</comment>
<reference evidence="2 3" key="1">
    <citation type="submission" date="2017-04" db="EMBL/GenBank/DDBJ databases">
        <title>MLSA of the genus Halorubrum.</title>
        <authorList>
            <person name="De La Haba R."/>
            <person name="Sanchez-Porro C."/>
            <person name="Infante-Dominguez C."/>
            <person name="Ventosa A."/>
        </authorList>
    </citation>
    <scope>NUCLEOTIDE SEQUENCE [LARGE SCALE GENOMIC DNA]</scope>
    <source>
        <strain evidence="2 3">DSM 17463</strain>
    </source>
</reference>
<evidence type="ECO:0000256" key="1">
    <source>
        <dbReference type="SAM" id="Phobius"/>
    </source>
</evidence>
<protein>
    <submittedName>
        <fullName evidence="2">Uncharacterized protein</fullName>
    </submittedName>
</protein>
<feature type="transmembrane region" description="Helical" evidence="1">
    <location>
        <begin position="23"/>
        <end position="42"/>
    </location>
</feature>
<dbReference type="RefSeq" id="WP_049933346.1">
    <property type="nucleotide sequence ID" value="NZ_ATXS01000044.1"/>
</dbReference>
<evidence type="ECO:0000313" key="2">
    <source>
        <dbReference type="EMBL" id="OSO93766.1"/>
    </source>
</evidence>
<dbReference type="Pfam" id="PF20108">
    <property type="entry name" value="DUF6498"/>
    <property type="match status" value="1"/>
</dbReference>
<feature type="transmembrane region" description="Helical" evidence="1">
    <location>
        <begin position="181"/>
        <end position="203"/>
    </location>
</feature>
<dbReference type="EMBL" id="NEDJ01000077">
    <property type="protein sequence ID" value="OSO93766.1"/>
    <property type="molecule type" value="Genomic_DNA"/>
</dbReference>
<feature type="transmembrane region" description="Helical" evidence="1">
    <location>
        <begin position="209"/>
        <end position="227"/>
    </location>
</feature>
<feature type="transmembrane region" description="Helical" evidence="1">
    <location>
        <begin position="109"/>
        <end position="129"/>
    </location>
</feature>
<name>A0A1X4G9G3_HALEZ</name>
<feature type="transmembrane region" description="Helical" evidence="1">
    <location>
        <begin position="135"/>
        <end position="153"/>
    </location>
</feature>